<protein>
    <submittedName>
        <fullName evidence="2">Uncharacterized protein</fullName>
    </submittedName>
</protein>
<reference evidence="2 3" key="1">
    <citation type="submission" date="2018-11" db="EMBL/GenBank/DDBJ databases">
        <authorList>
            <person name="Mardanov A.V."/>
            <person name="Ravin N.V."/>
            <person name="Dedysh S.N."/>
        </authorList>
    </citation>
    <scope>NUCLEOTIDE SEQUENCE [LARGE SCALE GENOMIC DNA]</scope>
    <source>
        <strain evidence="2 3">AF10</strain>
    </source>
</reference>
<keyword evidence="3" id="KW-1185">Reference proteome</keyword>
<evidence type="ECO:0000313" key="3">
    <source>
        <dbReference type="Proteomes" id="UP000289437"/>
    </source>
</evidence>
<comment type="caution">
    <text evidence="2">The sequence shown here is derived from an EMBL/GenBank/DDBJ whole genome shotgun (WGS) entry which is preliminary data.</text>
</comment>
<evidence type="ECO:0000256" key="1">
    <source>
        <dbReference type="SAM" id="MobiDB-lite"/>
    </source>
</evidence>
<sequence>MGAKEIPCVYEHRIKMLAQKLNQSAGKPRVRVPRRADQRLSL</sequence>
<name>A0A4Q0T5Y2_9BACT</name>
<gene>
    <name evidence="2" type="ORF">GRAN_1712</name>
</gene>
<reference evidence="3" key="2">
    <citation type="submission" date="2019-02" db="EMBL/GenBank/DDBJ databases">
        <title>Granulicella sibirica sp. nov., a psychrotolerant acidobacterium isolated from an organic soil layer in forested tundra, West Siberia.</title>
        <authorList>
            <person name="Oshkin I.Y."/>
            <person name="Kulichevskaya I.S."/>
            <person name="Rijpstra W.I.C."/>
            <person name="Sinninghe Damste J.S."/>
            <person name="Rakitin A.L."/>
            <person name="Ravin N.V."/>
            <person name="Dedysh S.N."/>
        </authorList>
    </citation>
    <scope>NUCLEOTIDE SEQUENCE [LARGE SCALE GENOMIC DNA]</scope>
    <source>
        <strain evidence="3">AF10</strain>
    </source>
</reference>
<accession>A0A4Q0T5Y2</accession>
<dbReference type="AlphaFoldDB" id="A0A4Q0T5Y2"/>
<organism evidence="2 3">
    <name type="scientific">Granulicella sibirica</name>
    <dbReference type="NCBI Taxonomy" id="2479048"/>
    <lineage>
        <taxon>Bacteria</taxon>
        <taxon>Pseudomonadati</taxon>
        <taxon>Acidobacteriota</taxon>
        <taxon>Terriglobia</taxon>
        <taxon>Terriglobales</taxon>
        <taxon>Acidobacteriaceae</taxon>
        <taxon>Granulicella</taxon>
    </lineage>
</organism>
<proteinExistence type="predicted"/>
<evidence type="ECO:0000313" key="2">
    <source>
        <dbReference type="EMBL" id="RXH58402.1"/>
    </source>
</evidence>
<dbReference type="EMBL" id="RDSM01000001">
    <property type="protein sequence ID" value="RXH58402.1"/>
    <property type="molecule type" value="Genomic_DNA"/>
</dbReference>
<feature type="region of interest" description="Disordered" evidence="1">
    <location>
        <begin position="22"/>
        <end position="42"/>
    </location>
</feature>
<dbReference type="Proteomes" id="UP000289437">
    <property type="component" value="Unassembled WGS sequence"/>
</dbReference>